<keyword evidence="7 12" id="KW-0663">Pyridoxal phosphate</keyword>
<keyword evidence="14" id="KW-1185">Reference proteome</keyword>
<reference evidence="13 14" key="1">
    <citation type="submission" date="2018-04" db="EMBL/GenBank/DDBJ databases">
        <title>Genomic Encyclopedia of Archaeal and Bacterial Type Strains, Phase II (KMG-II): from individual species to whole genera.</title>
        <authorList>
            <person name="Goeker M."/>
        </authorList>
    </citation>
    <scope>NUCLEOTIDE SEQUENCE [LARGE SCALE GENOMIC DNA]</scope>
    <source>
        <strain evidence="13 14">DSM 100162</strain>
    </source>
</reference>
<keyword evidence="13" id="KW-0456">Lyase</keyword>
<sequence>MFILYNNQQLPESELRLPLHDRAFQYNDGFFETAILQDGRIRFWHSHLERIGEAALALQLELPSYFFSGELEAKLLVLARLQKAEKYGRLKLKVWRAGAGLYTPQTNQVNWLATAAPATPAADKPLHLGICQHVRTAYTSLSHFKGPNAPLYVMAGLEKQGQDDMLLLNPQGKVAELISSNIFWLKEGVLYTPELSTGCVNGILRRNILAWCSGKSIAVAQVQHNPDGLYLADAVFAANVTGIRAVASINGRELNQRNSFLEELRNGLQI</sequence>
<comment type="pathway">
    <text evidence="4">Amino-acid biosynthesis; L-leucine biosynthesis; L-leucine from 3-methyl-2-oxobutanoate: step 4/4.</text>
</comment>
<dbReference type="Gene3D" id="3.20.10.10">
    <property type="entry name" value="D-amino Acid Aminotransferase, subunit A, domain 2"/>
    <property type="match status" value="1"/>
</dbReference>
<name>A0A2T5YLI7_9BACT</name>
<keyword evidence="13" id="KW-0808">Transferase</keyword>
<dbReference type="GO" id="GO:0016829">
    <property type="term" value="F:lyase activity"/>
    <property type="evidence" value="ECO:0007669"/>
    <property type="project" value="UniProtKB-KW"/>
</dbReference>
<dbReference type="InterPro" id="IPR001544">
    <property type="entry name" value="Aminotrans_IV"/>
</dbReference>
<evidence type="ECO:0000256" key="3">
    <source>
        <dbReference type="ARBA" id="ARBA00004931"/>
    </source>
</evidence>
<evidence type="ECO:0000256" key="4">
    <source>
        <dbReference type="ARBA" id="ARBA00005072"/>
    </source>
</evidence>
<accession>A0A2T5YLI7</accession>
<dbReference type="Proteomes" id="UP000244225">
    <property type="component" value="Unassembled WGS sequence"/>
</dbReference>
<dbReference type="InterPro" id="IPR043131">
    <property type="entry name" value="BCAT-like_N"/>
</dbReference>
<keyword evidence="13" id="KW-0032">Aminotransferase</keyword>
<dbReference type="GO" id="GO:0046394">
    <property type="term" value="P:carboxylic acid biosynthetic process"/>
    <property type="evidence" value="ECO:0007669"/>
    <property type="project" value="UniProtKB-ARBA"/>
</dbReference>
<comment type="caution">
    <text evidence="13">The sequence shown here is derived from an EMBL/GenBank/DDBJ whole genome shotgun (WGS) entry which is preliminary data.</text>
</comment>
<dbReference type="EMBL" id="QBKI01000003">
    <property type="protein sequence ID" value="PTX20164.1"/>
    <property type="molecule type" value="Genomic_DNA"/>
</dbReference>
<evidence type="ECO:0000313" key="13">
    <source>
        <dbReference type="EMBL" id="PTX20164.1"/>
    </source>
</evidence>
<evidence type="ECO:0000256" key="2">
    <source>
        <dbReference type="ARBA" id="ARBA00004824"/>
    </source>
</evidence>
<evidence type="ECO:0000256" key="1">
    <source>
        <dbReference type="ARBA" id="ARBA00001933"/>
    </source>
</evidence>
<dbReference type="PANTHER" id="PTHR42743:SF11">
    <property type="entry name" value="AMINODEOXYCHORISMATE LYASE"/>
    <property type="match status" value="1"/>
</dbReference>
<dbReference type="AlphaFoldDB" id="A0A2T5YLI7"/>
<evidence type="ECO:0000256" key="9">
    <source>
        <dbReference type="ARBA" id="ARBA00048798"/>
    </source>
</evidence>
<organism evidence="13 14">
    <name type="scientific">Pontibacter mucosus</name>
    <dbReference type="NCBI Taxonomy" id="1649266"/>
    <lineage>
        <taxon>Bacteria</taxon>
        <taxon>Pseudomonadati</taxon>
        <taxon>Bacteroidota</taxon>
        <taxon>Cytophagia</taxon>
        <taxon>Cytophagales</taxon>
        <taxon>Hymenobacteraceae</taxon>
        <taxon>Pontibacter</taxon>
    </lineage>
</organism>
<comment type="catalytic activity">
    <reaction evidence="9">
        <text>L-isoleucine + 2-oxoglutarate = (S)-3-methyl-2-oxopentanoate + L-glutamate</text>
        <dbReference type="Rhea" id="RHEA:24801"/>
        <dbReference type="ChEBI" id="CHEBI:16810"/>
        <dbReference type="ChEBI" id="CHEBI:29985"/>
        <dbReference type="ChEBI" id="CHEBI:35146"/>
        <dbReference type="ChEBI" id="CHEBI:58045"/>
        <dbReference type="EC" id="2.6.1.42"/>
    </reaction>
</comment>
<evidence type="ECO:0000256" key="12">
    <source>
        <dbReference type="RuleBase" id="RU004516"/>
    </source>
</evidence>
<dbReference type="PROSITE" id="PS00770">
    <property type="entry name" value="AA_TRANSFER_CLASS_4"/>
    <property type="match status" value="1"/>
</dbReference>
<dbReference type="EC" id="2.6.1.42" evidence="6"/>
<dbReference type="RefSeq" id="WP_170114045.1">
    <property type="nucleotide sequence ID" value="NZ_QBKI01000003.1"/>
</dbReference>
<protein>
    <recommendedName>
        <fullName evidence="6">branched-chain-amino-acid transaminase</fullName>
        <ecNumber evidence="6">2.6.1.42</ecNumber>
    </recommendedName>
</protein>
<comment type="similarity">
    <text evidence="5 11">Belongs to the class-IV pyridoxal-phosphate-dependent aminotransferase family.</text>
</comment>
<comment type="catalytic activity">
    <reaction evidence="10">
        <text>L-leucine + 2-oxoglutarate = 4-methyl-2-oxopentanoate + L-glutamate</text>
        <dbReference type="Rhea" id="RHEA:18321"/>
        <dbReference type="ChEBI" id="CHEBI:16810"/>
        <dbReference type="ChEBI" id="CHEBI:17865"/>
        <dbReference type="ChEBI" id="CHEBI:29985"/>
        <dbReference type="ChEBI" id="CHEBI:57427"/>
        <dbReference type="EC" id="2.6.1.42"/>
    </reaction>
</comment>
<dbReference type="InterPro" id="IPR050571">
    <property type="entry name" value="Class-IV_PLP-Dep_Aminotrnsfr"/>
</dbReference>
<dbReference type="PANTHER" id="PTHR42743">
    <property type="entry name" value="AMINO-ACID AMINOTRANSFERASE"/>
    <property type="match status" value="1"/>
</dbReference>
<dbReference type="InterPro" id="IPR036038">
    <property type="entry name" value="Aminotransferase-like"/>
</dbReference>
<dbReference type="SUPFAM" id="SSF56752">
    <property type="entry name" value="D-aminoacid aminotransferase-like PLP-dependent enzymes"/>
    <property type="match status" value="1"/>
</dbReference>
<comment type="cofactor">
    <cofactor evidence="1 12">
        <name>pyridoxal 5'-phosphate</name>
        <dbReference type="ChEBI" id="CHEBI:597326"/>
    </cofactor>
</comment>
<dbReference type="GO" id="GO:0004084">
    <property type="term" value="F:branched-chain-amino-acid transaminase activity"/>
    <property type="evidence" value="ECO:0007669"/>
    <property type="project" value="UniProtKB-EC"/>
</dbReference>
<evidence type="ECO:0000256" key="5">
    <source>
        <dbReference type="ARBA" id="ARBA00009320"/>
    </source>
</evidence>
<comment type="catalytic activity">
    <reaction evidence="8">
        <text>L-valine + 2-oxoglutarate = 3-methyl-2-oxobutanoate + L-glutamate</text>
        <dbReference type="Rhea" id="RHEA:24813"/>
        <dbReference type="ChEBI" id="CHEBI:11851"/>
        <dbReference type="ChEBI" id="CHEBI:16810"/>
        <dbReference type="ChEBI" id="CHEBI:29985"/>
        <dbReference type="ChEBI" id="CHEBI:57762"/>
        <dbReference type="EC" id="2.6.1.42"/>
    </reaction>
</comment>
<dbReference type="InterPro" id="IPR018300">
    <property type="entry name" value="Aminotrans_IV_CS"/>
</dbReference>
<proteinExistence type="inferred from homology"/>
<dbReference type="Pfam" id="PF01063">
    <property type="entry name" value="Aminotran_4"/>
    <property type="match status" value="1"/>
</dbReference>
<evidence type="ECO:0000256" key="10">
    <source>
        <dbReference type="ARBA" id="ARBA00049229"/>
    </source>
</evidence>
<evidence type="ECO:0000256" key="11">
    <source>
        <dbReference type="RuleBase" id="RU004106"/>
    </source>
</evidence>
<gene>
    <name evidence="13" type="ORF">C8N40_103239</name>
</gene>
<evidence type="ECO:0000256" key="8">
    <source>
        <dbReference type="ARBA" id="ARBA00048212"/>
    </source>
</evidence>
<comment type="pathway">
    <text evidence="2">Amino-acid biosynthesis; L-isoleucine biosynthesis; L-isoleucine from 2-oxobutanoate: step 4/4.</text>
</comment>
<evidence type="ECO:0000256" key="6">
    <source>
        <dbReference type="ARBA" id="ARBA00013053"/>
    </source>
</evidence>
<comment type="pathway">
    <text evidence="3">Amino-acid biosynthesis; L-valine biosynthesis; L-valine from pyruvate: step 4/4.</text>
</comment>
<dbReference type="InterPro" id="IPR043132">
    <property type="entry name" value="BCAT-like_C"/>
</dbReference>
<dbReference type="Gene3D" id="3.30.470.10">
    <property type="match status" value="1"/>
</dbReference>
<evidence type="ECO:0000256" key="7">
    <source>
        <dbReference type="ARBA" id="ARBA00022898"/>
    </source>
</evidence>
<evidence type="ECO:0000313" key="14">
    <source>
        <dbReference type="Proteomes" id="UP000244225"/>
    </source>
</evidence>